<dbReference type="EMBL" id="DSTT01000005">
    <property type="protein sequence ID" value="HFK23766.1"/>
    <property type="molecule type" value="Genomic_DNA"/>
</dbReference>
<evidence type="ECO:0000256" key="1">
    <source>
        <dbReference type="SAM" id="Phobius"/>
    </source>
</evidence>
<protein>
    <recommendedName>
        <fullName evidence="3">O-antigen ligase domain-containing protein</fullName>
    </recommendedName>
</protein>
<feature type="transmembrane region" description="Helical" evidence="1">
    <location>
        <begin position="31"/>
        <end position="48"/>
    </location>
</feature>
<accession>A0A7C3NGG3</accession>
<feature type="transmembrane region" description="Helical" evidence="1">
    <location>
        <begin position="239"/>
        <end position="271"/>
    </location>
</feature>
<feature type="transmembrane region" description="Helical" evidence="1">
    <location>
        <begin position="372"/>
        <end position="395"/>
    </location>
</feature>
<dbReference type="AlphaFoldDB" id="A0A7C3NGG3"/>
<comment type="caution">
    <text evidence="2">The sequence shown here is derived from an EMBL/GenBank/DDBJ whole genome shotgun (WGS) entry which is preliminary data.</text>
</comment>
<feature type="transmembrane region" description="Helical" evidence="1">
    <location>
        <begin position="210"/>
        <end position="232"/>
    </location>
</feature>
<feature type="transmembrane region" description="Helical" evidence="1">
    <location>
        <begin position="111"/>
        <end position="130"/>
    </location>
</feature>
<feature type="transmembrane region" description="Helical" evidence="1">
    <location>
        <begin position="277"/>
        <end position="296"/>
    </location>
</feature>
<sequence length="435" mass="52917">MKKIDFSILFKILISFFSILFFLFISIREKNIFLIIPLPIIFLLILLKEKFKDDIYFLIFLFFYGFFSRLFYYLTSGYPYNLFFIVPFLYTLYFFKEIYISLKDLTKDLKSFYIVHTLIIFYMILLPFKLNLLDSFVLLNYYFLPLFVLLDFKNFNKRIDKILYILFPIIVIFALLQYFNLYIFFDSFYVKNVSFYQYTSLKLGSYNRPFSIFSSVEEFSSFLVLAFLIFLIRKNKRSFLYSIVSFILILVFSFRSAFFVSIIIFFLFLLYEKKYKTFLIFFLFLLMLVIFSTFFIKTDTTIYKNDNRFTTILKHNIEPFVRNFETYSLKNRINKIKNDLGNLKRKPFGQGLYLSSKVLDKNLDKNKYETTFFNLLFSGGIIFFLYFLFSIFILFRRKNIFAILYILFFIFSNLYNFHLVLPLLIKIIVEDYYGY</sequence>
<feature type="transmembrane region" description="Helical" evidence="1">
    <location>
        <begin position="55"/>
        <end position="74"/>
    </location>
</feature>
<feature type="transmembrane region" description="Helical" evidence="1">
    <location>
        <begin position="80"/>
        <end position="99"/>
    </location>
</feature>
<keyword evidence="1" id="KW-0472">Membrane</keyword>
<feature type="transmembrane region" description="Helical" evidence="1">
    <location>
        <begin position="7"/>
        <end position="25"/>
    </location>
</feature>
<reference evidence="2" key="1">
    <citation type="journal article" date="2020" name="mSystems">
        <title>Genome- and Community-Level Interaction Insights into Carbon Utilization and Element Cycling Functions of Hydrothermarchaeota in Hydrothermal Sediment.</title>
        <authorList>
            <person name="Zhou Z."/>
            <person name="Liu Y."/>
            <person name="Xu W."/>
            <person name="Pan J."/>
            <person name="Luo Z.H."/>
            <person name="Li M."/>
        </authorList>
    </citation>
    <scope>NUCLEOTIDE SEQUENCE [LARGE SCALE GENOMIC DNA]</scope>
    <source>
        <strain evidence="2">SpSt-464</strain>
    </source>
</reference>
<proteinExistence type="predicted"/>
<evidence type="ECO:0000313" key="2">
    <source>
        <dbReference type="EMBL" id="HFK23766.1"/>
    </source>
</evidence>
<keyword evidence="1" id="KW-1133">Transmembrane helix</keyword>
<gene>
    <name evidence="2" type="ORF">ENS15_03850</name>
</gene>
<feature type="transmembrane region" description="Helical" evidence="1">
    <location>
        <begin position="401"/>
        <end position="425"/>
    </location>
</feature>
<feature type="transmembrane region" description="Helical" evidence="1">
    <location>
        <begin position="136"/>
        <end position="152"/>
    </location>
</feature>
<name>A0A7C3NGG3_UNCW3</name>
<keyword evidence="1" id="KW-0812">Transmembrane</keyword>
<organism evidence="2">
    <name type="scientific">candidate division WOR-3 bacterium</name>
    <dbReference type="NCBI Taxonomy" id="2052148"/>
    <lineage>
        <taxon>Bacteria</taxon>
        <taxon>Bacteria division WOR-3</taxon>
    </lineage>
</organism>
<evidence type="ECO:0008006" key="3">
    <source>
        <dbReference type="Google" id="ProtNLM"/>
    </source>
</evidence>
<feature type="transmembrane region" description="Helical" evidence="1">
    <location>
        <begin position="164"/>
        <end position="185"/>
    </location>
</feature>